<reference evidence="8 9" key="1">
    <citation type="submission" date="2024-11" db="EMBL/GenBank/DDBJ databases">
        <authorList>
            <person name="Heng Y.C."/>
            <person name="Lim A.C.H."/>
            <person name="Lee J.K.Y."/>
            <person name="Kittelmann S."/>
        </authorList>
    </citation>
    <scope>NUCLEOTIDE SEQUENCE [LARGE SCALE GENOMIC DNA]</scope>
    <source>
        <strain evidence="8 9">WILCCON 0185</strain>
    </source>
</reference>
<proteinExistence type="predicted"/>
<dbReference type="InterPro" id="IPR003474">
    <property type="entry name" value="Glcn_transporter"/>
</dbReference>
<dbReference type="EMBL" id="JBJHZZ010000004">
    <property type="protein sequence ID" value="MFL0247115.1"/>
    <property type="molecule type" value="Genomic_DNA"/>
</dbReference>
<name>A0ABW8T631_9CLOT</name>
<keyword evidence="5 6" id="KW-0472">Membrane</keyword>
<evidence type="ECO:0000256" key="6">
    <source>
        <dbReference type="SAM" id="Phobius"/>
    </source>
</evidence>
<protein>
    <submittedName>
        <fullName evidence="8">CitMHS family transporter</fullName>
    </submittedName>
</protein>
<comment type="caution">
    <text evidence="8">The sequence shown here is derived from an EMBL/GenBank/DDBJ whole genome shotgun (WGS) entry which is preliminary data.</text>
</comment>
<gene>
    <name evidence="8" type="ORF">ACJDUG_09030</name>
</gene>
<feature type="transmembrane region" description="Helical" evidence="6">
    <location>
        <begin position="410"/>
        <end position="432"/>
    </location>
</feature>
<feature type="transmembrane region" description="Helical" evidence="6">
    <location>
        <begin position="179"/>
        <end position="197"/>
    </location>
</feature>
<feature type="transmembrane region" description="Helical" evidence="6">
    <location>
        <begin position="6"/>
        <end position="21"/>
    </location>
</feature>
<feature type="transmembrane region" description="Helical" evidence="6">
    <location>
        <begin position="139"/>
        <end position="159"/>
    </location>
</feature>
<dbReference type="Pfam" id="PF03600">
    <property type="entry name" value="CitMHS"/>
    <property type="match status" value="1"/>
</dbReference>
<evidence type="ECO:0000256" key="4">
    <source>
        <dbReference type="ARBA" id="ARBA00022989"/>
    </source>
</evidence>
<dbReference type="Proteomes" id="UP001623591">
    <property type="component" value="Unassembled WGS sequence"/>
</dbReference>
<evidence type="ECO:0000256" key="3">
    <source>
        <dbReference type="ARBA" id="ARBA00022692"/>
    </source>
</evidence>
<evidence type="ECO:0000313" key="9">
    <source>
        <dbReference type="Proteomes" id="UP001623591"/>
    </source>
</evidence>
<organism evidence="8 9">
    <name type="scientific">Candidatus Clostridium stratigraminis</name>
    <dbReference type="NCBI Taxonomy" id="3381661"/>
    <lineage>
        <taxon>Bacteria</taxon>
        <taxon>Bacillati</taxon>
        <taxon>Bacillota</taxon>
        <taxon>Clostridia</taxon>
        <taxon>Eubacteriales</taxon>
        <taxon>Clostridiaceae</taxon>
        <taxon>Clostridium</taxon>
    </lineage>
</organism>
<evidence type="ECO:0000256" key="2">
    <source>
        <dbReference type="ARBA" id="ARBA00022448"/>
    </source>
</evidence>
<comment type="subcellular location">
    <subcellularLocation>
        <location evidence="1">Membrane</location>
        <topology evidence="1">Multi-pass membrane protein</topology>
    </subcellularLocation>
</comment>
<dbReference type="PANTHER" id="PTHR30354:SF26">
    <property type="entry name" value="TRANSPORTER, PUTATIVE-RELATED"/>
    <property type="match status" value="1"/>
</dbReference>
<evidence type="ECO:0000313" key="8">
    <source>
        <dbReference type="EMBL" id="MFL0247115.1"/>
    </source>
</evidence>
<keyword evidence="3 6" id="KW-0812">Transmembrane</keyword>
<feature type="transmembrane region" description="Helical" evidence="6">
    <location>
        <begin position="28"/>
        <end position="51"/>
    </location>
</feature>
<feature type="domain" description="Citrate transporter-like" evidence="7">
    <location>
        <begin position="16"/>
        <end position="368"/>
    </location>
</feature>
<feature type="transmembrane region" description="Helical" evidence="6">
    <location>
        <begin position="375"/>
        <end position="398"/>
    </location>
</feature>
<evidence type="ECO:0000256" key="1">
    <source>
        <dbReference type="ARBA" id="ARBA00004141"/>
    </source>
</evidence>
<keyword evidence="2" id="KW-0813">Transport</keyword>
<sequence>MTLLAVLGYLTVIVFMVLIMTKKLSPFTALIIVPIIFAMIGGFTGQLPAFIQAGLKGVATTSYMLFFAILFFGIMLTVGLFDPLVNKVIKIVKGDPLKILIGTAVLAAIVSLDGDGATTDIIVCAALVPIYNKLKINKMYLAALVITMNTILNLIPWGGPTARVAAVTKIDGAVLMKPFLPGMVVGIIWILIVAYYLGLKERKRLGITILDEASHGEMAATLTEEELALKRPKLVLVNFIITVLVLIALLSQKVPANVAFEIGTALALVINFRTLKEQRAAISLQADSIIHTVGMILAAGVFMGILTESKMADAIGNQIVGMVPASMGSHFLGITSLLSIPGTFFLSNDAYYFGVLPVLLKAGSAYGFSNLQVGIAALSGQAVHLLSPLVASIYLLLNLTDQDLGEWQKFCFPITMVLFVIYVVTLTLTGALPL</sequence>
<dbReference type="InterPro" id="IPR004680">
    <property type="entry name" value="Cit_transptr-like_dom"/>
</dbReference>
<feature type="transmembrane region" description="Helical" evidence="6">
    <location>
        <begin position="63"/>
        <end position="81"/>
    </location>
</feature>
<feature type="transmembrane region" description="Helical" evidence="6">
    <location>
        <begin position="234"/>
        <end position="252"/>
    </location>
</feature>
<evidence type="ECO:0000256" key="5">
    <source>
        <dbReference type="ARBA" id="ARBA00023136"/>
    </source>
</evidence>
<feature type="transmembrane region" description="Helical" evidence="6">
    <location>
        <begin position="288"/>
        <end position="307"/>
    </location>
</feature>
<evidence type="ECO:0000259" key="7">
    <source>
        <dbReference type="Pfam" id="PF03600"/>
    </source>
</evidence>
<dbReference type="InterPro" id="IPR014738">
    <property type="entry name" value="Citrate_transporter"/>
</dbReference>
<keyword evidence="9" id="KW-1185">Reference proteome</keyword>
<keyword evidence="4 6" id="KW-1133">Transmembrane helix</keyword>
<accession>A0ABW8T631</accession>
<dbReference type="NCBIfam" id="TIGR00784">
    <property type="entry name" value="citMHS"/>
    <property type="match status" value="1"/>
</dbReference>
<feature type="transmembrane region" description="Helical" evidence="6">
    <location>
        <begin position="319"/>
        <end position="338"/>
    </location>
</feature>
<dbReference type="PANTHER" id="PTHR30354">
    <property type="entry name" value="GNT FAMILY GLUCONATE TRANSPORTER"/>
    <property type="match status" value="1"/>
</dbReference>
<dbReference type="RefSeq" id="WP_406769560.1">
    <property type="nucleotide sequence ID" value="NZ_JBJHZZ010000004.1"/>
</dbReference>